<name>A0A2P2PD70_RHIMU</name>
<dbReference type="EMBL" id="GGEC01072182">
    <property type="protein sequence ID" value="MBX52666.1"/>
    <property type="molecule type" value="Transcribed_RNA"/>
</dbReference>
<protein>
    <submittedName>
        <fullName evidence="1">Uncharacterized protein</fullName>
    </submittedName>
</protein>
<evidence type="ECO:0000313" key="1">
    <source>
        <dbReference type="EMBL" id="MBX52666.1"/>
    </source>
</evidence>
<sequence length="32" mass="3719">MDPIQLLPTCPQTQSLKFSANQYSNWILIHCK</sequence>
<accession>A0A2P2PD70</accession>
<reference evidence="1" key="1">
    <citation type="submission" date="2018-02" db="EMBL/GenBank/DDBJ databases">
        <title>Rhizophora mucronata_Transcriptome.</title>
        <authorList>
            <person name="Meera S.P."/>
            <person name="Sreeshan A."/>
            <person name="Augustine A."/>
        </authorList>
    </citation>
    <scope>NUCLEOTIDE SEQUENCE</scope>
    <source>
        <tissue evidence="1">Leaf</tissue>
    </source>
</reference>
<organism evidence="1">
    <name type="scientific">Rhizophora mucronata</name>
    <name type="common">Asiatic mangrove</name>
    <dbReference type="NCBI Taxonomy" id="61149"/>
    <lineage>
        <taxon>Eukaryota</taxon>
        <taxon>Viridiplantae</taxon>
        <taxon>Streptophyta</taxon>
        <taxon>Embryophyta</taxon>
        <taxon>Tracheophyta</taxon>
        <taxon>Spermatophyta</taxon>
        <taxon>Magnoliopsida</taxon>
        <taxon>eudicotyledons</taxon>
        <taxon>Gunneridae</taxon>
        <taxon>Pentapetalae</taxon>
        <taxon>rosids</taxon>
        <taxon>fabids</taxon>
        <taxon>Malpighiales</taxon>
        <taxon>Rhizophoraceae</taxon>
        <taxon>Rhizophora</taxon>
    </lineage>
</organism>
<proteinExistence type="predicted"/>
<dbReference type="AlphaFoldDB" id="A0A2P2PD70"/>